<protein>
    <submittedName>
        <fullName evidence="4">DNA protecting protein DprA</fullName>
    </submittedName>
</protein>
<evidence type="ECO:0000256" key="1">
    <source>
        <dbReference type="ARBA" id="ARBA00006525"/>
    </source>
</evidence>
<evidence type="ECO:0000313" key="5">
    <source>
        <dbReference type="Proteomes" id="UP000177310"/>
    </source>
</evidence>
<dbReference type="SUPFAM" id="SSF47781">
    <property type="entry name" value="RuvA domain 2-like"/>
    <property type="match status" value="1"/>
</dbReference>
<evidence type="ECO:0000259" key="3">
    <source>
        <dbReference type="Pfam" id="PF17782"/>
    </source>
</evidence>
<dbReference type="EMBL" id="MHIL01000027">
    <property type="protein sequence ID" value="OGY50848.1"/>
    <property type="molecule type" value="Genomic_DNA"/>
</dbReference>
<dbReference type="PANTHER" id="PTHR43022:SF1">
    <property type="entry name" value="PROTEIN SMF"/>
    <property type="match status" value="1"/>
</dbReference>
<dbReference type="Pfam" id="PF02481">
    <property type="entry name" value="DNA_processg_A"/>
    <property type="match status" value="1"/>
</dbReference>
<dbReference type="Proteomes" id="UP000177310">
    <property type="component" value="Unassembled WGS sequence"/>
</dbReference>
<feature type="domain" description="DprA winged helix" evidence="3">
    <location>
        <begin position="303"/>
        <end position="351"/>
    </location>
</feature>
<dbReference type="InterPro" id="IPR010994">
    <property type="entry name" value="RuvA_2-like"/>
</dbReference>
<comment type="similarity">
    <text evidence="1">Belongs to the DprA/Smf family.</text>
</comment>
<organism evidence="4 5">
    <name type="scientific">Candidatus Buchananbacteria bacterium RIFCSPHIGHO2_02_FULL_56_16</name>
    <dbReference type="NCBI Taxonomy" id="1797542"/>
    <lineage>
        <taxon>Bacteria</taxon>
        <taxon>Candidatus Buchananiibacteriota</taxon>
    </lineage>
</organism>
<dbReference type="PANTHER" id="PTHR43022">
    <property type="entry name" value="PROTEIN SMF"/>
    <property type="match status" value="1"/>
</dbReference>
<dbReference type="AlphaFoldDB" id="A0A1G1YES1"/>
<comment type="caution">
    <text evidence="4">The sequence shown here is derived from an EMBL/GenBank/DDBJ whole genome shotgun (WGS) entry which is preliminary data.</text>
</comment>
<sequence>MSRNQTHYYLALHQITSLGPVNWQRLIDYFPDVEAAWQAPAAELRQVIGPRLAELVAEQRLRIDPAAELEKINRAGVLVTTLQDADYPRLLKEIYAPPPLLYYRGSLPGETELLLAVVGSRMTSSYGRQVTEQLVSAIAAAGCTIVSGLALGIDGLAHQTTLRAGGKTIAVLGSGLDRVYPTANQSLAHQIIERGGALVSEFPLGTLPLKFNFPIRNRTIAGLCAGVLVTEARERSGALITAAHALEQNREVLAVPSDVTRPNGGGANQLLKAGARVVTEPSDVFELFGIQPADEPAVAVELQNETEKTLWQLLNRQPIHVDKLVQLARLDISTVSAALLVMEVRGLVRNVGDQQYCRRY</sequence>
<evidence type="ECO:0000313" key="4">
    <source>
        <dbReference type="EMBL" id="OGY50848.1"/>
    </source>
</evidence>
<dbReference type="InterPro" id="IPR057666">
    <property type="entry name" value="DrpA_SLOG"/>
</dbReference>
<reference evidence="4 5" key="1">
    <citation type="journal article" date="2016" name="Nat. Commun.">
        <title>Thousands of microbial genomes shed light on interconnected biogeochemical processes in an aquifer system.</title>
        <authorList>
            <person name="Anantharaman K."/>
            <person name="Brown C.T."/>
            <person name="Hug L.A."/>
            <person name="Sharon I."/>
            <person name="Castelle C.J."/>
            <person name="Probst A.J."/>
            <person name="Thomas B.C."/>
            <person name="Singh A."/>
            <person name="Wilkins M.J."/>
            <person name="Karaoz U."/>
            <person name="Brodie E.L."/>
            <person name="Williams K.H."/>
            <person name="Hubbard S.S."/>
            <person name="Banfield J.F."/>
        </authorList>
    </citation>
    <scope>NUCLEOTIDE SEQUENCE [LARGE SCALE GENOMIC DNA]</scope>
</reference>
<dbReference type="STRING" id="1797542.A3J59_03275"/>
<dbReference type="Pfam" id="PF17782">
    <property type="entry name" value="WHD_DprA"/>
    <property type="match status" value="1"/>
</dbReference>
<dbReference type="Gene3D" id="3.40.50.450">
    <property type="match status" value="1"/>
</dbReference>
<proteinExistence type="inferred from homology"/>
<feature type="domain" description="Smf/DprA SLOG" evidence="2">
    <location>
        <begin position="80"/>
        <end position="287"/>
    </location>
</feature>
<dbReference type="Gene3D" id="1.10.10.10">
    <property type="entry name" value="Winged helix-like DNA-binding domain superfamily/Winged helix DNA-binding domain"/>
    <property type="match status" value="1"/>
</dbReference>
<evidence type="ECO:0000259" key="2">
    <source>
        <dbReference type="Pfam" id="PF02481"/>
    </source>
</evidence>
<name>A0A1G1YES1_9BACT</name>
<dbReference type="InterPro" id="IPR036388">
    <property type="entry name" value="WH-like_DNA-bd_sf"/>
</dbReference>
<dbReference type="SUPFAM" id="SSF102405">
    <property type="entry name" value="MCP/YpsA-like"/>
    <property type="match status" value="1"/>
</dbReference>
<dbReference type="InterPro" id="IPR003488">
    <property type="entry name" value="DprA"/>
</dbReference>
<gene>
    <name evidence="4" type="ORF">A3J59_03275</name>
</gene>
<dbReference type="InterPro" id="IPR041614">
    <property type="entry name" value="DprA_WH"/>
</dbReference>
<dbReference type="NCBIfam" id="TIGR00732">
    <property type="entry name" value="dprA"/>
    <property type="match status" value="1"/>
</dbReference>
<accession>A0A1G1YES1</accession>
<dbReference type="GO" id="GO:0009294">
    <property type="term" value="P:DNA-mediated transformation"/>
    <property type="evidence" value="ECO:0007669"/>
    <property type="project" value="InterPro"/>
</dbReference>